<dbReference type="Pfam" id="PF05960">
    <property type="entry name" value="DUF885"/>
    <property type="match status" value="1"/>
</dbReference>
<reference evidence="1 2" key="1">
    <citation type="submission" date="2014-02" db="EMBL/GenBank/DDBJ databases">
        <title>The small core and large imbalanced accessory genome model reveals a collaborative survival strategy of Sorangium cellulosum strains in nature.</title>
        <authorList>
            <person name="Han K."/>
            <person name="Peng R."/>
            <person name="Blom J."/>
            <person name="Li Y.-Z."/>
        </authorList>
    </citation>
    <scope>NUCLEOTIDE SEQUENCE [LARGE SCALE GENOMIC DNA]</scope>
    <source>
        <strain evidence="1 2">So0008-312</strain>
    </source>
</reference>
<dbReference type="PANTHER" id="PTHR33361">
    <property type="entry name" value="GLR0591 PROTEIN"/>
    <property type="match status" value="1"/>
</dbReference>
<proteinExistence type="predicted"/>
<evidence type="ECO:0000313" key="2">
    <source>
        <dbReference type="Proteomes" id="UP000075260"/>
    </source>
</evidence>
<gene>
    <name evidence="1" type="ORF">BE15_37315</name>
</gene>
<comment type="caution">
    <text evidence="1">The sequence shown here is derived from an EMBL/GenBank/DDBJ whole genome shotgun (WGS) entry which is preliminary data.</text>
</comment>
<evidence type="ECO:0000313" key="1">
    <source>
        <dbReference type="EMBL" id="KYF69151.1"/>
    </source>
</evidence>
<feature type="non-terminal residue" evidence="1">
    <location>
        <position position="1"/>
    </location>
</feature>
<protein>
    <recommendedName>
        <fullName evidence="3">DUF885 domain-containing protein</fullName>
    </recommendedName>
</protein>
<dbReference type="InterPro" id="IPR010281">
    <property type="entry name" value="DUF885"/>
</dbReference>
<dbReference type="OrthoDB" id="9769898at2"/>
<organism evidence="1 2">
    <name type="scientific">Sorangium cellulosum</name>
    <name type="common">Polyangium cellulosum</name>
    <dbReference type="NCBI Taxonomy" id="56"/>
    <lineage>
        <taxon>Bacteria</taxon>
        <taxon>Pseudomonadati</taxon>
        <taxon>Myxococcota</taxon>
        <taxon>Polyangia</taxon>
        <taxon>Polyangiales</taxon>
        <taxon>Polyangiaceae</taxon>
        <taxon>Sorangium</taxon>
    </lineage>
</organism>
<dbReference type="AlphaFoldDB" id="A0A150QMD3"/>
<dbReference type="Proteomes" id="UP000075260">
    <property type="component" value="Unassembled WGS sequence"/>
</dbReference>
<accession>A0A150QMD3</accession>
<dbReference type="RefSeq" id="WP_061608617.1">
    <property type="nucleotide sequence ID" value="NZ_JEMA01000493.1"/>
</dbReference>
<dbReference type="PANTHER" id="PTHR33361:SF15">
    <property type="entry name" value="DUF885 FAMILY LIPOPROTEIN"/>
    <property type="match status" value="1"/>
</dbReference>
<evidence type="ECO:0008006" key="3">
    <source>
        <dbReference type="Google" id="ProtNLM"/>
    </source>
</evidence>
<dbReference type="EMBL" id="JEMA01000493">
    <property type="protein sequence ID" value="KYF69151.1"/>
    <property type="molecule type" value="Genomic_DNA"/>
</dbReference>
<sequence>APRAPFAALRDRIVRAWVADDPSFARSRGLHEHDGKVADYSAAAIERRLARLEQGRAALAAVDPAALSPDEALDRAILLQQIDLELFNGRDLEDWRRRPQFYDELFGVNQYLDRDYAPLPERARRLLEHEKAALAQVPRVLENLASPMPRPVIEVAVKIFRGYAEYLRGDVVKLLQGVGDAAFQAELQKTNAALAAAADGLAEHLATVELPKGDASHVLGEARYRKLLLAQEGLSIPLAELKKMGEDDLAANKAAYQALAGKVKTSRPKAEQLLAEATRVMEASRRFIVDREIMSLPSDERAVVKETPPYMRWNSAFLDAPGPFEREGLVSFYYITKPDPSWPRKEQEEYVMLRGTLLSTTVHEVYPGHFAQHLWENRAPTDVQKMFGSYSFIEGWAHYAEQMMIEQGFGKEDPQNRLGQLADALLRNCRVVVSLGVHAEGMSLEAAERRFVDDCFQDRATARQQAVRATFDPGYFAYTLGKLQILKLREEAKAAMGAAFSLRRFHDALLSHGSPPVPLLRERVLAELRAPEKKQP</sequence>
<name>A0A150QMD3_SORCE</name>